<dbReference type="SUPFAM" id="SSF46785">
    <property type="entry name" value="Winged helix' DNA-binding domain"/>
    <property type="match status" value="1"/>
</dbReference>
<feature type="region of interest" description="Disordered" evidence="2">
    <location>
        <begin position="76"/>
        <end position="132"/>
    </location>
</feature>
<dbReference type="InterPro" id="IPR036388">
    <property type="entry name" value="WH-like_DNA-bd_sf"/>
</dbReference>
<evidence type="ECO:0000256" key="2">
    <source>
        <dbReference type="SAM" id="MobiDB-lite"/>
    </source>
</evidence>
<dbReference type="Pfam" id="PF00538">
    <property type="entry name" value="Linker_histone"/>
    <property type="match status" value="1"/>
</dbReference>
<protein>
    <recommendedName>
        <fullName evidence="1">Histone H1</fullName>
    </recommendedName>
</protein>
<dbReference type="Proteomes" id="UP001142393">
    <property type="component" value="Unassembled WGS sequence"/>
</dbReference>
<name>A0A9W8TVL7_9AGAR</name>
<sequence>MQVGTSPQTTLYQLHQQGYVPNSAANDYERKRRYLSLLPPPQVIEICLSFDIHIPASVKTAIWPSDLDEAINTLQKASGGKSVPPSTPSYSSVNTNPEPVVHPEAPNTATEMPGPPGPSTITSTPSGSGIQRFSFATQPAYPHTPYYPQASWSSYSHPPYGAPQPYGPTQPYAPPPLPIHRQQPHYQEAQSSDEMPSYEDMIVEALNDVRDPEGLAPKDIYSWMVDHYRVQANFRPSASQALQKAYKRGRFEKSLTGKYRLNPHWKGGNTTRRTTRRPQSHSNSLPPPPPHTRHPSFPNSQLNHANKMPAFLQPSYMLSYPPTTGQQSHLPEDDPAGDIGDAFEAAQHILKALNFSGDLLKSSQGPKVDSTPAPPISFLELATENVADTSVEVEMNADGVRAELQAQLLLLAAQLSEISSISSEATDADSSASTVTASAIEALAPPPVAGGSSPFTGDTLSLFTSSATIPTSEQVNLEISLEGKLSQAARLEAQQEEVSGFGSITPSSPLAPTSTAELITMNNVDDDSDDEDMDEVIV</sequence>
<feature type="compositionally biased region" description="Low complexity" evidence="2">
    <location>
        <begin position="119"/>
        <end position="130"/>
    </location>
</feature>
<dbReference type="InterPro" id="IPR036390">
    <property type="entry name" value="WH_DNA-bd_sf"/>
</dbReference>
<comment type="caution">
    <text evidence="4">The sequence shown here is derived from an EMBL/GenBank/DDBJ whole genome shotgun (WGS) entry which is preliminary data.</text>
</comment>
<feature type="compositionally biased region" description="Polar residues" evidence="2">
    <location>
        <begin position="502"/>
        <end position="516"/>
    </location>
</feature>
<dbReference type="GO" id="GO:0003677">
    <property type="term" value="F:DNA binding"/>
    <property type="evidence" value="ECO:0007669"/>
    <property type="project" value="InterPro"/>
</dbReference>
<evidence type="ECO:0000259" key="3">
    <source>
        <dbReference type="PROSITE" id="PS51504"/>
    </source>
</evidence>
<gene>
    <name evidence="4" type="ORF">DFH05DRAFT_1503941</name>
</gene>
<dbReference type="PROSITE" id="PS51504">
    <property type="entry name" value="H15"/>
    <property type="match status" value="1"/>
</dbReference>
<dbReference type="EMBL" id="JANVFU010000011">
    <property type="protein sequence ID" value="KAJ3742111.1"/>
    <property type="molecule type" value="Genomic_DNA"/>
</dbReference>
<feature type="domain" description="H15" evidence="3">
    <location>
        <begin position="194"/>
        <end position="263"/>
    </location>
</feature>
<evidence type="ECO:0000256" key="1">
    <source>
        <dbReference type="ARBA" id="ARBA00020833"/>
    </source>
</evidence>
<dbReference type="Gene3D" id="1.10.10.10">
    <property type="entry name" value="Winged helix-like DNA-binding domain superfamily/Winged helix DNA-binding domain"/>
    <property type="match status" value="1"/>
</dbReference>
<feature type="region of interest" description="Disordered" evidence="2">
    <location>
        <begin position="497"/>
        <end position="516"/>
    </location>
</feature>
<dbReference type="GO" id="GO:0000786">
    <property type="term" value="C:nucleosome"/>
    <property type="evidence" value="ECO:0007669"/>
    <property type="project" value="InterPro"/>
</dbReference>
<feature type="region of interest" description="Disordered" evidence="2">
    <location>
        <begin position="257"/>
        <end position="336"/>
    </location>
</feature>
<dbReference type="InterPro" id="IPR005818">
    <property type="entry name" value="Histone_H1/H5_H15"/>
</dbReference>
<dbReference type="GO" id="GO:0006334">
    <property type="term" value="P:nucleosome assembly"/>
    <property type="evidence" value="ECO:0007669"/>
    <property type="project" value="InterPro"/>
</dbReference>
<evidence type="ECO:0000313" key="4">
    <source>
        <dbReference type="EMBL" id="KAJ3742111.1"/>
    </source>
</evidence>
<organism evidence="4 5">
    <name type="scientific">Lentinula detonsa</name>
    <dbReference type="NCBI Taxonomy" id="2804962"/>
    <lineage>
        <taxon>Eukaryota</taxon>
        <taxon>Fungi</taxon>
        <taxon>Dikarya</taxon>
        <taxon>Basidiomycota</taxon>
        <taxon>Agaricomycotina</taxon>
        <taxon>Agaricomycetes</taxon>
        <taxon>Agaricomycetidae</taxon>
        <taxon>Agaricales</taxon>
        <taxon>Marasmiineae</taxon>
        <taxon>Omphalotaceae</taxon>
        <taxon>Lentinula</taxon>
    </lineage>
</organism>
<accession>A0A9W8TVL7</accession>
<proteinExistence type="predicted"/>
<evidence type="ECO:0000313" key="5">
    <source>
        <dbReference type="Proteomes" id="UP001142393"/>
    </source>
</evidence>
<reference evidence="4 5" key="1">
    <citation type="journal article" date="2023" name="Proc. Natl. Acad. Sci. U.S.A.">
        <title>A global phylogenomic analysis of the shiitake genus Lentinula.</title>
        <authorList>
            <person name="Sierra-Patev S."/>
            <person name="Min B."/>
            <person name="Naranjo-Ortiz M."/>
            <person name="Looney B."/>
            <person name="Konkel Z."/>
            <person name="Slot J.C."/>
            <person name="Sakamoto Y."/>
            <person name="Steenwyk J.L."/>
            <person name="Rokas A."/>
            <person name="Carro J."/>
            <person name="Camarero S."/>
            <person name="Ferreira P."/>
            <person name="Molpeceres G."/>
            <person name="Ruiz-Duenas F.J."/>
            <person name="Serrano A."/>
            <person name="Henrissat B."/>
            <person name="Drula E."/>
            <person name="Hughes K.W."/>
            <person name="Mata J.L."/>
            <person name="Ishikawa N.K."/>
            <person name="Vargas-Isla R."/>
            <person name="Ushijima S."/>
            <person name="Smith C.A."/>
            <person name="Donoghue J."/>
            <person name="Ahrendt S."/>
            <person name="Andreopoulos W."/>
            <person name="He G."/>
            <person name="LaButti K."/>
            <person name="Lipzen A."/>
            <person name="Ng V."/>
            <person name="Riley R."/>
            <person name="Sandor L."/>
            <person name="Barry K."/>
            <person name="Martinez A.T."/>
            <person name="Xiao Y."/>
            <person name="Gibbons J.G."/>
            <person name="Terashima K."/>
            <person name="Grigoriev I.V."/>
            <person name="Hibbett D."/>
        </authorList>
    </citation>
    <scope>NUCLEOTIDE SEQUENCE [LARGE SCALE GENOMIC DNA]</scope>
    <source>
        <strain evidence="4 5">TFB7810</strain>
    </source>
</reference>
<keyword evidence="5" id="KW-1185">Reference proteome</keyword>
<dbReference type="AlphaFoldDB" id="A0A9W8TVL7"/>
<feature type="compositionally biased region" description="Low complexity" evidence="2">
    <location>
        <begin position="82"/>
        <end position="97"/>
    </location>
</feature>